<sequence length="194" mass="23057">MEKSGYFCGSSKIRFILFKTLPMFYFKTITINNASPELVEKAIRHYTKFRNSYLGFVISAGEFQVEQFFSGLEKKNILLITRMKDLPSPNLWGDDRPWRYRPMPAIFIRFNKENNFSSYQIRLGFYSMVFFCMASFWFFFSVWLLLHNDFNLGLLFFSLLFLIVFLFRTNREINKTKGLIDKAIQITSSDAHQQ</sequence>
<name>A0ABX3NSY2_9BACT</name>
<protein>
    <submittedName>
        <fullName evidence="2">Uncharacterized protein</fullName>
    </submittedName>
</protein>
<keyword evidence="1" id="KW-0812">Transmembrane</keyword>
<gene>
    <name evidence="2" type="ORF">A4D02_10540</name>
</gene>
<feature type="transmembrane region" description="Helical" evidence="1">
    <location>
        <begin position="150"/>
        <end position="167"/>
    </location>
</feature>
<dbReference type="EMBL" id="LWBO01000034">
    <property type="protein sequence ID" value="OQP43907.1"/>
    <property type="molecule type" value="Genomic_DNA"/>
</dbReference>
<keyword evidence="1" id="KW-1133">Transmembrane helix</keyword>
<feature type="transmembrane region" description="Helical" evidence="1">
    <location>
        <begin position="123"/>
        <end position="144"/>
    </location>
</feature>
<reference evidence="2 3" key="1">
    <citation type="submission" date="2016-04" db="EMBL/GenBank/DDBJ databases">
        <authorList>
            <person name="Chen L."/>
            <person name="Zhuang W."/>
            <person name="Wang G."/>
        </authorList>
    </citation>
    <scope>NUCLEOTIDE SEQUENCE [LARGE SCALE GENOMIC DNA]</scope>
    <source>
        <strain evidence="3">GR20</strain>
    </source>
</reference>
<organism evidence="2 3">
    <name type="scientific">Niastella koreensis</name>
    <dbReference type="NCBI Taxonomy" id="354356"/>
    <lineage>
        <taxon>Bacteria</taxon>
        <taxon>Pseudomonadati</taxon>
        <taxon>Bacteroidota</taxon>
        <taxon>Chitinophagia</taxon>
        <taxon>Chitinophagales</taxon>
        <taxon>Chitinophagaceae</taxon>
        <taxon>Niastella</taxon>
    </lineage>
</organism>
<keyword evidence="3" id="KW-1185">Reference proteome</keyword>
<proteinExistence type="predicted"/>
<accession>A0ABX3NSY2</accession>
<evidence type="ECO:0000313" key="2">
    <source>
        <dbReference type="EMBL" id="OQP43907.1"/>
    </source>
</evidence>
<evidence type="ECO:0000313" key="3">
    <source>
        <dbReference type="Proteomes" id="UP000192277"/>
    </source>
</evidence>
<keyword evidence="1" id="KW-0472">Membrane</keyword>
<comment type="caution">
    <text evidence="2">The sequence shown here is derived from an EMBL/GenBank/DDBJ whole genome shotgun (WGS) entry which is preliminary data.</text>
</comment>
<evidence type="ECO:0000256" key="1">
    <source>
        <dbReference type="SAM" id="Phobius"/>
    </source>
</evidence>
<dbReference type="Proteomes" id="UP000192277">
    <property type="component" value="Unassembled WGS sequence"/>
</dbReference>